<dbReference type="PROSITE" id="PS00018">
    <property type="entry name" value="EF_HAND_1"/>
    <property type="match status" value="1"/>
</dbReference>
<keyword evidence="3" id="KW-1185">Reference proteome</keyword>
<evidence type="ECO:0000259" key="1">
    <source>
        <dbReference type="PROSITE" id="PS50222"/>
    </source>
</evidence>
<dbReference type="Proteomes" id="UP000509418">
    <property type="component" value="Chromosome"/>
</dbReference>
<dbReference type="Gene3D" id="1.10.238.10">
    <property type="entry name" value="EF-hand"/>
    <property type="match status" value="1"/>
</dbReference>
<dbReference type="EMBL" id="CP056041">
    <property type="protein sequence ID" value="QKZ24251.1"/>
    <property type="molecule type" value="Genomic_DNA"/>
</dbReference>
<evidence type="ECO:0000313" key="2">
    <source>
        <dbReference type="EMBL" id="QKZ24251.1"/>
    </source>
</evidence>
<proteinExistence type="predicted"/>
<dbReference type="InterPro" id="IPR011992">
    <property type="entry name" value="EF-hand-dom_pair"/>
</dbReference>
<dbReference type="AlphaFoldDB" id="A0A7H8TL62"/>
<dbReference type="Pfam" id="PF13499">
    <property type="entry name" value="EF-hand_7"/>
    <property type="match status" value="1"/>
</dbReference>
<evidence type="ECO:0000313" key="3">
    <source>
        <dbReference type="Proteomes" id="UP000509418"/>
    </source>
</evidence>
<dbReference type="CDD" id="cd00051">
    <property type="entry name" value="EFh"/>
    <property type="match status" value="1"/>
</dbReference>
<sequence>MTTLDPALKAVTDQMRIIGDADGDGRIDIEEFLAALRGIGIDRAHAQRAFEEADKDRDGALGYEEAVTAARKALQ</sequence>
<dbReference type="GO" id="GO:0005509">
    <property type="term" value="F:calcium ion binding"/>
    <property type="evidence" value="ECO:0007669"/>
    <property type="project" value="InterPro"/>
</dbReference>
<gene>
    <name evidence="2" type="ORF">HUT05_47065</name>
</gene>
<dbReference type="SMART" id="SM00054">
    <property type="entry name" value="EFh"/>
    <property type="match status" value="2"/>
</dbReference>
<dbReference type="InterPro" id="IPR002048">
    <property type="entry name" value="EF_hand_dom"/>
</dbReference>
<dbReference type="PROSITE" id="PS50222">
    <property type="entry name" value="EF_HAND_2"/>
    <property type="match status" value="1"/>
</dbReference>
<name>A0A7H8TL62_STRCX</name>
<feature type="domain" description="EF-hand" evidence="1">
    <location>
        <begin position="20"/>
        <end position="42"/>
    </location>
</feature>
<dbReference type="RefSeq" id="WP_107909620.1">
    <property type="nucleotide sequence ID" value="NZ_CBDRGH010000010.1"/>
</dbReference>
<accession>A0A7H8TL62</accession>
<protein>
    <submittedName>
        <fullName evidence="2">EF-hand domain-containing protein</fullName>
    </submittedName>
</protein>
<dbReference type="InterPro" id="IPR018247">
    <property type="entry name" value="EF_Hand_1_Ca_BS"/>
</dbReference>
<organism evidence="2 3">
    <name type="scientific">Streptomyces chartreusis</name>
    <dbReference type="NCBI Taxonomy" id="1969"/>
    <lineage>
        <taxon>Bacteria</taxon>
        <taxon>Bacillati</taxon>
        <taxon>Actinomycetota</taxon>
        <taxon>Actinomycetes</taxon>
        <taxon>Kitasatosporales</taxon>
        <taxon>Streptomycetaceae</taxon>
        <taxon>Streptomyces</taxon>
    </lineage>
</organism>
<dbReference type="SUPFAM" id="SSF47473">
    <property type="entry name" value="EF-hand"/>
    <property type="match status" value="1"/>
</dbReference>
<reference evidence="2 3" key="1">
    <citation type="submission" date="2020-06" db="EMBL/GenBank/DDBJ databases">
        <title>Genome mining for natural products.</title>
        <authorList>
            <person name="Zhang B."/>
            <person name="Shi J."/>
            <person name="Ge H."/>
        </authorList>
    </citation>
    <scope>NUCLEOTIDE SEQUENCE [LARGE SCALE GENOMIC DNA]</scope>
    <source>
        <strain evidence="2 3">NA02069</strain>
    </source>
</reference>